<name>H1SFX4_9BURK</name>
<gene>
    <name evidence="1" type="ORF">OR16_36330</name>
</gene>
<dbReference type="AlphaFoldDB" id="H1SFX4"/>
<evidence type="ECO:0000313" key="2">
    <source>
        <dbReference type="Proteomes" id="UP000005808"/>
    </source>
</evidence>
<sequence>MDFKYRGRDISIQTRKVASNRWDWSYVIRGHGHRQNTQEPAASEEIAIDDAYRVAKREIDQISVDCDD</sequence>
<reference evidence="1 2" key="1">
    <citation type="journal article" date="2012" name="J. Bacteriol.">
        <title>De Novo Genome Project of Cupriavidus basilensis OR16.</title>
        <authorList>
            <person name="Cserhati M."/>
            <person name="Kriszt B."/>
            <person name="Szoboszlay S."/>
            <person name="Toth A."/>
            <person name="Szabo I."/>
            <person name="Tancsics A."/>
            <person name="Nagy I."/>
            <person name="Horvath B."/>
            <person name="Nagy I."/>
            <person name="Kukolya J."/>
        </authorList>
    </citation>
    <scope>NUCLEOTIDE SEQUENCE [LARGE SCALE GENOMIC DNA]</scope>
    <source>
        <strain evidence="1 2">OR16</strain>
    </source>
</reference>
<comment type="caution">
    <text evidence="1">The sequence shown here is derived from an EMBL/GenBank/DDBJ whole genome shotgun (WGS) entry which is preliminary data.</text>
</comment>
<evidence type="ECO:0000313" key="1">
    <source>
        <dbReference type="EMBL" id="EHP38587.1"/>
    </source>
</evidence>
<organism evidence="1 2">
    <name type="scientific">Cupriavidus basilensis OR16</name>
    <dbReference type="NCBI Taxonomy" id="1127483"/>
    <lineage>
        <taxon>Bacteria</taxon>
        <taxon>Pseudomonadati</taxon>
        <taxon>Pseudomonadota</taxon>
        <taxon>Betaproteobacteria</taxon>
        <taxon>Burkholderiales</taxon>
        <taxon>Burkholderiaceae</taxon>
        <taxon>Cupriavidus</taxon>
    </lineage>
</organism>
<accession>H1SFX4</accession>
<proteinExistence type="predicted"/>
<dbReference type="Proteomes" id="UP000005808">
    <property type="component" value="Unassembled WGS sequence"/>
</dbReference>
<dbReference type="EMBL" id="AHJE01000115">
    <property type="protein sequence ID" value="EHP38587.1"/>
    <property type="molecule type" value="Genomic_DNA"/>
</dbReference>
<protein>
    <submittedName>
        <fullName evidence="1">Uncharacterized protein</fullName>
    </submittedName>
</protein>